<organism evidence="1 2">
    <name type="scientific">Brevibacterium gallinarum</name>
    <dbReference type="NCBI Taxonomy" id="2762220"/>
    <lineage>
        <taxon>Bacteria</taxon>
        <taxon>Bacillati</taxon>
        <taxon>Actinomycetota</taxon>
        <taxon>Actinomycetes</taxon>
        <taxon>Micrococcales</taxon>
        <taxon>Brevibacteriaceae</taxon>
        <taxon>Brevibacterium</taxon>
    </lineage>
</organism>
<reference evidence="1 2" key="1">
    <citation type="submission" date="2020-08" db="EMBL/GenBank/DDBJ databases">
        <title>A Genomic Blueprint of the Chicken Gut Microbiome.</title>
        <authorList>
            <person name="Gilroy R."/>
            <person name="Ravi A."/>
            <person name="Getino M."/>
            <person name="Pursley I."/>
            <person name="Horton D.L."/>
            <person name="Alikhan N.-F."/>
            <person name="Baker D."/>
            <person name="Gharbi K."/>
            <person name="Hall N."/>
            <person name="Watson M."/>
            <person name="Adriaenssens E.M."/>
            <person name="Foster-Nyarko E."/>
            <person name="Jarju S."/>
            <person name="Secka A."/>
            <person name="Antonio M."/>
            <person name="Oren A."/>
            <person name="Chaudhuri R."/>
            <person name="La Ragione R.M."/>
            <person name="Hildebrand F."/>
            <person name="Pallen M.J."/>
        </authorList>
    </citation>
    <scope>NUCLEOTIDE SEQUENCE [LARGE SCALE GENOMIC DNA]</scope>
    <source>
        <strain evidence="1 2">Re57</strain>
    </source>
</reference>
<sequence length="143" mass="16010">MIPDVLDAALECGRRQKVGRYESCVETNRISHGEWRRFFFIQTQAARWNWNSFANCTANGLGVKAAQEIVKAFAEPKVRKALKSKQYKKASSIAFNILKKTSPKIASFIIKRAANAALPGGVVTFFSIPVGKCAVKELFNRRE</sequence>
<gene>
    <name evidence="1" type="ORF">H9634_06765</name>
</gene>
<evidence type="ECO:0000313" key="2">
    <source>
        <dbReference type="Proteomes" id="UP000651517"/>
    </source>
</evidence>
<evidence type="ECO:0000313" key="1">
    <source>
        <dbReference type="EMBL" id="MBD8020476.1"/>
    </source>
</evidence>
<dbReference type="EMBL" id="JACSPY010000005">
    <property type="protein sequence ID" value="MBD8020476.1"/>
    <property type="molecule type" value="Genomic_DNA"/>
</dbReference>
<dbReference type="Proteomes" id="UP000651517">
    <property type="component" value="Unassembled WGS sequence"/>
</dbReference>
<keyword evidence="2" id="KW-1185">Reference proteome</keyword>
<comment type="caution">
    <text evidence="1">The sequence shown here is derived from an EMBL/GenBank/DDBJ whole genome shotgun (WGS) entry which is preliminary data.</text>
</comment>
<proteinExistence type="predicted"/>
<name>A0ABR8WTS7_9MICO</name>
<protein>
    <submittedName>
        <fullName evidence="1">Uncharacterized protein</fullName>
    </submittedName>
</protein>
<dbReference type="RefSeq" id="WP_191725943.1">
    <property type="nucleotide sequence ID" value="NZ_JACSPY010000005.1"/>
</dbReference>
<accession>A0ABR8WTS7</accession>